<evidence type="ECO:0000313" key="1">
    <source>
        <dbReference type="EMBL" id="GIJ52323.1"/>
    </source>
</evidence>
<dbReference type="Pfam" id="PF02575">
    <property type="entry name" value="YbaB_DNA_bd"/>
    <property type="match status" value="1"/>
</dbReference>
<dbReference type="SUPFAM" id="SSF82607">
    <property type="entry name" value="YbaB-like"/>
    <property type="match status" value="1"/>
</dbReference>
<dbReference type="InterPro" id="IPR036894">
    <property type="entry name" value="YbaB-like_sf"/>
</dbReference>
<dbReference type="GO" id="GO:0003677">
    <property type="term" value="F:DNA binding"/>
    <property type="evidence" value="ECO:0007669"/>
    <property type="project" value="InterPro"/>
</dbReference>
<dbReference type="EMBL" id="BOPF01000074">
    <property type="protein sequence ID" value="GIJ52323.1"/>
    <property type="molecule type" value="Genomic_DNA"/>
</dbReference>
<accession>A0A8J3YXA4</accession>
<comment type="caution">
    <text evidence="1">The sequence shown here is derived from an EMBL/GenBank/DDBJ whole genome shotgun (WGS) entry which is preliminary data.</text>
</comment>
<protein>
    <recommendedName>
        <fullName evidence="3">YbaB/EbfC DNA-binding family protein</fullName>
    </recommendedName>
</protein>
<proteinExistence type="predicted"/>
<keyword evidence="2" id="KW-1185">Reference proteome</keyword>
<reference evidence="1" key="1">
    <citation type="submission" date="2021-01" db="EMBL/GenBank/DDBJ databases">
        <title>Whole genome shotgun sequence of Virgisporangium aliadipatigenens NBRC 105644.</title>
        <authorList>
            <person name="Komaki H."/>
            <person name="Tamura T."/>
        </authorList>
    </citation>
    <scope>NUCLEOTIDE SEQUENCE</scope>
    <source>
        <strain evidence="1">NBRC 105644</strain>
    </source>
</reference>
<organism evidence="1 2">
    <name type="scientific">Virgisporangium aliadipatigenens</name>
    <dbReference type="NCBI Taxonomy" id="741659"/>
    <lineage>
        <taxon>Bacteria</taxon>
        <taxon>Bacillati</taxon>
        <taxon>Actinomycetota</taxon>
        <taxon>Actinomycetes</taxon>
        <taxon>Micromonosporales</taxon>
        <taxon>Micromonosporaceae</taxon>
        <taxon>Virgisporangium</taxon>
    </lineage>
</organism>
<dbReference type="InterPro" id="IPR004401">
    <property type="entry name" value="YbaB/EbfC"/>
</dbReference>
<sequence length="108" mass="11754">MGREIDEAWIEEAVERYRLIEQRTAEFERAAKAATVTVTSPDGLVEVVVTADGTIKDVQINGSLQGRTGAQVSRSVREAVVAATDAAAWARQKLHAETFGEYRPLLPG</sequence>
<dbReference type="AlphaFoldDB" id="A0A8J3YXA4"/>
<evidence type="ECO:0000313" key="2">
    <source>
        <dbReference type="Proteomes" id="UP000619260"/>
    </source>
</evidence>
<evidence type="ECO:0008006" key="3">
    <source>
        <dbReference type="Google" id="ProtNLM"/>
    </source>
</evidence>
<dbReference type="Proteomes" id="UP000619260">
    <property type="component" value="Unassembled WGS sequence"/>
</dbReference>
<name>A0A8J3YXA4_9ACTN</name>
<dbReference type="RefSeq" id="WP_203905719.1">
    <property type="nucleotide sequence ID" value="NZ_BOPF01000074.1"/>
</dbReference>
<dbReference type="Gene3D" id="3.30.1310.10">
    <property type="entry name" value="Nucleoid-associated protein YbaB-like domain"/>
    <property type="match status" value="1"/>
</dbReference>
<gene>
    <name evidence="1" type="ORF">Val02_92090</name>
</gene>